<evidence type="ECO:0000256" key="1">
    <source>
        <dbReference type="SAM" id="SignalP"/>
    </source>
</evidence>
<reference evidence="2 3" key="1">
    <citation type="submission" date="2021-01" db="EMBL/GenBank/DDBJ databases">
        <title>Whole genome shotgun sequence of Actinoplanes palleronii NBRC 14916.</title>
        <authorList>
            <person name="Komaki H."/>
            <person name="Tamura T."/>
        </authorList>
    </citation>
    <scope>NUCLEOTIDE SEQUENCE [LARGE SCALE GENOMIC DNA]</scope>
    <source>
        <strain evidence="2 3">NBRC 14916</strain>
    </source>
</reference>
<keyword evidence="3" id="KW-1185">Reference proteome</keyword>
<dbReference type="EMBL" id="BOMS01000048">
    <property type="protein sequence ID" value="GIE67436.1"/>
    <property type="molecule type" value="Genomic_DNA"/>
</dbReference>
<protein>
    <submittedName>
        <fullName evidence="2">Uncharacterized protein</fullName>
    </submittedName>
</protein>
<keyword evidence="1" id="KW-0732">Signal</keyword>
<organism evidence="2 3">
    <name type="scientific">Actinoplanes palleronii</name>
    <dbReference type="NCBI Taxonomy" id="113570"/>
    <lineage>
        <taxon>Bacteria</taxon>
        <taxon>Bacillati</taxon>
        <taxon>Actinomycetota</taxon>
        <taxon>Actinomycetes</taxon>
        <taxon>Micromonosporales</taxon>
        <taxon>Micromonosporaceae</taxon>
        <taxon>Actinoplanes</taxon>
    </lineage>
</organism>
<sequence length="169" mass="17601">MLTRVLHRLASATLIAGLLVGAGATPAMASGTAALPKYCATFVSAATAARTEAPVVTCSNTSAADAKAALPASAAANVLLMSAYSNAQFQGSTLNIYRGAYCDSEGYDIYLTSYDNWAKKVSSIRGYQSCNTVGLGSLTGNHHIGHALSWSFGGTVFNDNVAYVHLYYN</sequence>
<evidence type="ECO:0000313" key="3">
    <source>
        <dbReference type="Proteomes" id="UP000624709"/>
    </source>
</evidence>
<feature type="signal peptide" evidence="1">
    <location>
        <begin position="1"/>
        <end position="29"/>
    </location>
</feature>
<comment type="caution">
    <text evidence="2">The sequence shown here is derived from an EMBL/GenBank/DDBJ whole genome shotgun (WGS) entry which is preliminary data.</text>
</comment>
<evidence type="ECO:0000313" key="2">
    <source>
        <dbReference type="EMBL" id="GIE67436.1"/>
    </source>
</evidence>
<name>A0ABQ4BAM2_9ACTN</name>
<dbReference type="RefSeq" id="WP_203825942.1">
    <property type="nucleotide sequence ID" value="NZ_BAAATY010000011.1"/>
</dbReference>
<dbReference type="Proteomes" id="UP000624709">
    <property type="component" value="Unassembled WGS sequence"/>
</dbReference>
<proteinExistence type="predicted"/>
<accession>A0ABQ4BAM2</accession>
<gene>
    <name evidence="2" type="ORF">Apa02nite_035440</name>
</gene>
<feature type="chain" id="PRO_5045127114" evidence="1">
    <location>
        <begin position="30"/>
        <end position="169"/>
    </location>
</feature>